<dbReference type="Gene3D" id="3.40.50.2000">
    <property type="entry name" value="Glycogen Phosphorylase B"/>
    <property type="match status" value="2"/>
</dbReference>
<keyword evidence="7" id="KW-1185">Reference proteome</keyword>
<evidence type="ECO:0000256" key="3">
    <source>
        <dbReference type="SAM" id="Phobius"/>
    </source>
</evidence>
<evidence type="ECO:0000313" key="6">
    <source>
        <dbReference type="EMBL" id="PWN34761.1"/>
    </source>
</evidence>
<dbReference type="CDD" id="cd03814">
    <property type="entry name" value="GT4-like"/>
    <property type="match status" value="1"/>
</dbReference>
<keyword evidence="3" id="KW-0812">Transmembrane</keyword>
<keyword evidence="3" id="KW-1133">Transmembrane helix</keyword>
<dbReference type="Proteomes" id="UP000245771">
    <property type="component" value="Unassembled WGS sequence"/>
</dbReference>
<dbReference type="GO" id="GO:0016757">
    <property type="term" value="F:glycosyltransferase activity"/>
    <property type="evidence" value="ECO:0007669"/>
    <property type="project" value="UniProtKB-KW"/>
</dbReference>
<feature type="region of interest" description="Disordered" evidence="2">
    <location>
        <begin position="473"/>
        <end position="516"/>
    </location>
</feature>
<dbReference type="RefSeq" id="XP_025355063.1">
    <property type="nucleotide sequence ID" value="XM_025501680.1"/>
</dbReference>
<evidence type="ECO:0000259" key="5">
    <source>
        <dbReference type="Pfam" id="PF13439"/>
    </source>
</evidence>
<organism evidence="6 7">
    <name type="scientific">Meira miltonrushii</name>
    <dbReference type="NCBI Taxonomy" id="1280837"/>
    <lineage>
        <taxon>Eukaryota</taxon>
        <taxon>Fungi</taxon>
        <taxon>Dikarya</taxon>
        <taxon>Basidiomycota</taxon>
        <taxon>Ustilaginomycotina</taxon>
        <taxon>Exobasidiomycetes</taxon>
        <taxon>Exobasidiales</taxon>
        <taxon>Brachybasidiaceae</taxon>
        <taxon>Meira</taxon>
    </lineage>
</organism>
<feature type="compositionally biased region" description="Polar residues" evidence="2">
    <location>
        <begin position="498"/>
        <end position="516"/>
    </location>
</feature>
<sequence length="642" mass="70345">MASAQTASVNLNRSLPYANTDQKRPKLRVAIVTENFLPKVDGVTRTLARLLEHLNAEGHEAIVFGPETGIRQYAGHAVVGTFGVPLIVYPGLKLNFMRPRFVRRLQQFKPDVIHFVDPIWLGAQMLPAVQKWLPHVPCVSSYHTNLPTYATLFGMPWLEETMWNLTRSLHARCEMVFCPSESTRRMLRGKGFENVEIWSRGVDTTMFGPSARDDNLRASWGCTPNPATLQNTSLSSSEAEQLALVQLAAKLGIQVSRGSSAMHRRKSQLTNGNSPDDESFIRTPPTGPSLTGSPELSPPPSYDSLSGVPELPGAAFELPPPALPTNNKSSSQVVTSTITANTQQQTSKTVLLYVGRISWEKNIRLLIEAFRVLPAPVRANAKLVIVGDGPARADLTRLCQKYQLDATFMGHQKGQRLASMYASSSLFAFPSFTETFGQVVLEALASGLPVIGLHAEGTSDLVSHGTTGLLLDVKASSTPSSPRSSPQKNRLAALRGESTLTNKTTSDLSGSDTTNGLPTPIPSVGEFAFAMHPNTPAFESCTREYSLLLERLIRDRNLRTAMGQRAQIQASKKTWWDAMDAVVRGYEKVIQERGTSNLSDEELEALRKEQQKVAPLTGPIAKLCVVVYLALFVALWLSMLRD</sequence>
<dbReference type="PANTHER" id="PTHR45947:SF3">
    <property type="entry name" value="SULFOQUINOVOSYL TRANSFERASE SQD2"/>
    <property type="match status" value="1"/>
</dbReference>
<dbReference type="OrthoDB" id="443318at2759"/>
<feature type="compositionally biased region" description="Low complexity" evidence="2">
    <location>
        <begin position="476"/>
        <end position="486"/>
    </location>
</feature>
<accession>A0A316VFJ2</accession>
<dbReference type="Pfam" id="PF00534">
    <property type="entry name" value="Glycos_transf_1"/>
    <property type="match status" value="1"/>
</dbReference>
<name>A0A316VFJ2_9BASI</name>
<feature type="domain" description="Glycosyltransferase subfamily 4-like N-terminal" evidence="5">
    <location>
        <begin position="40"/>
        <end position="205"/>
    </location>
</feature>
<feature type="region of interest" description="Disordered" evidence="2">
    <location>
        <begin position="257"/>
        <end position="330"/>
    </location>
</feature>
<evidence type="ECO:0000256" key="1">
    <source>
        <dbReference type="ARBA" id="ARBA00022676"/>
    </source>
</evidence>
<evidence type="ECO:0000259" key="4">
    <source>
        <dbReference type="Pfam" id="PF00534"/>
    </source>
</evidence>
<dbReference type="InParanoid" id="A0A316VFJ2"/>
<dbReference type="GeneID" id="37023461"/>
<dbReference type="EMBL" id="KZ819603">
    <property type="protein sequence ID" value="PWN34761.1"/>
    <property type="molecule type" value="Genomic_DNA"/>
</dbReference>
<dbReference type="PANTHER" id="PTHR45947">
    <property type="entry name" value="SULFOQUINOVOSYL TRANSFERASE SQD2"/>
    <property type="match status" value="1"/>
</dbReference>
<dbReference type="AlphaFoldDB" id="A0A316VFJ2"/>
<keyword evidence="1" id="KW-0328">Glycosyltransferase</keyword>
<feature type="domain" description="Glycosyl transferase family 1" evidence="4">
    <location>
        <begin position="341"/>
        <end position="474"/>
    </location>
</feature>
<proteinExistence type="predicted"/>
<evidence type="ECO:0000256" key="2">
    <source>
        <dbReference type="SAM" id="MobiDB-lite"/>
    </source>
</evidence>
<keyword evidence="6" id="KW-0808">Transferase</keyword>
<dbReference type="SUPFAM" id="SSF53756">
    <property type="entry name" value="UDP-Glycosyltransferase/glycogen phosphorylase"/>
    <property type="match status" value="2"/>
</dbReference>
<gene>
    <name evidence="6" type="ORF">FA14DRAFT_188817</name>
</gene>
<dbReference type="STRING" id="1280837.A0A316VFJ2"/>
<feature type="transmembrane region" description="Helical" evidence="3">
    <location>
        <begin position="620"/>
        <end position="640"/>
    </location>
</feature>
<dbReference type="Pfam" id="PF13439">
    <property type="entry name" value="Glyco_transf_4"/>
    <property type="match status" value="1"/>
</dbReference>
<dbReference type="InterPro" id="IPR001296">
    <property type="entry name" value="Glyco_trans_1"/>
</dbReference>
<protein>
    <submittedName>
        <fullName evidence="6">UDP-Glycosyltransferase/glycogen phosphorylase</fullName>
    </submittedName>
</protein>
<evidence type="ECO:0000313" key="7">
    <source>
        <dbReference type="Proteomes" id="UP000245771"/>
    </source>
</evidence>
<dbReference type="InterPro" id="IPR028098">
    <property type="entry name" value="Glyco_trans_4-like_N"/>
</dbReference>
<reference evidence="6 7" key="1">
    <citation type="journal article" date="2018" name="Mol. Biol. Evol.">
        <title>Broad Genomic Sampling Reveals a Smut Pathogenic Ancestry of the Fungal Clade Ustilaginomycotina.</title>
        <authorList>
            <person name="Kijpornyongpan T."/>
            <person name="Mondo S.J."/>
            <person name="Barry K."/>
            <person name="Sandor L."/>
            <person name="Lee J."/>
            <person name="Lipzen A."/>
            <person name="Pangilinan J."/>
            <person name="LaButti K."/>
            <person name="Hainaut M."/>
            <person name="Henrissat B."/>
            <person name="Grigoriev I.V."/>
            <person name="Spatafora J.W."/>
            <person name="Aime M.C."/>
        </authorList>
    </citation>
    <scope>NUCLEOTIDE SEQUENCE [LARGE SCALE GENOMIC DNA]</scope>
    <source>
        <strain evidence="6 7">MCA 3882</strain>
    </source>
</reference>
<dbReference type="InterPro" id="IPR050194">
    <property type="entry name" value="Glycosyltransferase_grp1"/>
</dbReference>
<keyword evidence="3" id="KW-0472">Membrane</keyword>